<gene>
    <name evidence="3" type="ORF">AGLY_009006</name>
</gene>
<dbReference type="OrthoDB" id="6626861at2759"/>
<organism evidence="3 4">
    <name type="scientific">Aphis glycines</name>
    <name type="common">Soybean aphid</name>
    <dbReference type="NCBI Taxonomy" id="307491"/>
    <lineage>
        <taxon>Eukaryota</taxon>
        <taxon>Metazoa</taxon>
        <taxon>Ecdysozoa</taxon>
        <taxon>Arthropoda</taxon>
        <taxon>Hexapoda</taxon>
        <taxon>Insecta</taxon>
        <taxon>Pterygota</taxon>
        <taxon>Neoptera</taxon>
        <taxon>Paraneoptera</taxon>
        <taxon>Hemiptera</taxon>
        <taxon>Sternorrhyncha</taxon>
        <taxon>Aphidomorpha</taxon>
        <taxon>Aphidoidea</taxon>
        <taxon>Aphididae</taxon>
        <taxon>Aphidini</taxon>
        <taxon>Aphis</taxon>
        <taxon>Aphis</taxon>
    </lineage>
</organism>
<proteinExistence type="predicted"/>
<name>A0A6G0TIX8_APHGL</name>
<evidence type="ECO:0000313" key="3">
    <source>
        <dbReference type="EMBL" id="KAE9533657.1"/>
    </source>
</evidence>
<feature type="coiled-coil region" evidence="1">
    <location>
        <begin position="220"/>
        <end position="247"/>
    </location>
</feature>
<keyword evidence="1" id="KW-0175">Coiled coil</keyword>
<dbReference type="InterPro" id="IPR038441">
    <property type="entry name" value="THAP_Znf_sf"/>
</dbReference>
<keyword evidence="4" id="KW-1185">Reference proteome</keyword>
<dbReference type="Gene3D" id="6.20.210.20">
    <property type="entry name" value="THAP domain"/>
    <property type="match status" value="1"/>
</dbReference>
<dbReference type="EMBL" id="VYZN01000032">
    <property type="protein sequence ID" value="KAE9533657.1"/>
    <property type="molecule type" value="Genomic_DNA"/>
</dbReference>
<dbReference type="InterPro" id="IPR048367">
    <property type="entry name" value="TNP-like_RNaseH_C"/>
</dbReference>
<accession>A0A6G0TIX8</accession>
<evidence type="ECO:0000256" key="1">
    <source>
        <dbReference type="SAM" id="Coils"/>
    </source>
</evidence>
<comment type="caution">
    <text evidence="3">The sequence shown here is derived from an EMBL/GenBank/DDBJ whole genome shotgun (WGS) entry which is preliminary data.</text>
</comment>
<feature type="domain" description="Transposable element P transposase-like RNase H C-terminal" evidence="2">
    <location>
        <begin position="378"/>
        <end position="402"/>
    </location>
</feature>
<dbReference type="Pfam" id="PF21789">
    <property type="entry name" value="TNP-like_RNaseH_C"/>
    <property type="match status" value="1"/>
</dbReference>
<reference evidence="3 4" key="1">
    <citation type="submission" date="2019-08" db="EMBL/GenBank/DDBJ databases">
        <title>The genome of the soybean aphid Biotype 1, its phylome, world population structure and adaptation to the North American continent.</title>
        <authorList>
            <person name="Giordano R."/>
            <person name="Donthu R.K."/>
            <person name="Hernandez A.G."/>
            <person name="Wright C.L."/>
            <person name="Zimin A.V."/>
        </authorList>
    </citation>
    <scope>NUCLEOTIDE SEQUENCE [LARGE SCALE GENOMIC DNA]</scope>
    <source>
        <tissue evidence="3">Whole aphids</tissue>
    </source>
</reference>
<protein>
    <recommendedName>
        <fullName evidence="2">Transposable element P transposase-like RNase H C-terminal domain-containing protein</fullName>
    </recommendedName>
</protein>
<dbReference type="AlphaFoldDB" id="A0A6G0TIX8"/>
<evidence type="ECO:0000259" key="2">
    <source>
        <dbReference type="Pfam" id="PF21789"/>
    </source>
</evidence>
<evidence type="ECO:0000313" key="4">
    <source>
        <dbReference type="Proteomes" id="UP000475862"/>
    </source>
</evidence>
<dbReference type="Proteomes" id="UP000475862">
    <property type="component" value="Unassembled WGS sequence"/>
</dbReference>
<sequence>MVSNKCCVPGCTKSAASKFGVSQNMMSVWENIIGCPLNRNSRVCANYFKPSDITSAWESGNGSSQISLSDSVIESISEVVIQDNTLINDESSISLPMNWFCDVTTNNRFVIAKTYFIFSPFQVYNNRIVEKRLVILKDSEPTFYLNEKQIKLSQVGINNYDEILNVEYMLNIFVKVKVCRGVKTDKKVKTSFGSQFIEFNGHWRHANCLNMIEDGASQKFSRAHKTIKNLKLQLNNIKAKISQVSSMTLNELIQKSNLSDCQSNLVNEMFNDAKVTSSEKKMLSKSDNQRKGILLLDELDPSKPLVKWEHFSEVFRLDENKLGKILENEMKWLDSWESKVIDGLISSNEFLTQQTADGLRVTIKSSIELSKICWTIRFFGIIRQVSGPNDHPSTPTFLQLYRMLTVSSLIKPPKSGNYTIDEVQKPVLEIRDFKDLISNESLREEKIKNMKSKLDLIIEEKNWECEDIFLEHDYTKSSVFECVVYYLGGYLARRREIKLNSTAWSARYLGTGSNFSTLHFEFLIGISTLSNILRQTCDIIWKVLQPIEMAQPTIDDLLDIAAGYFEKAQFPNCVGAVDGKHICLECPKNSRTLKVTVMSSNDQCLVKKLYGNNLNLPPKICLSGDDNGVPQSYVMFADEAFALHTNLMRPFPGRSLNDDRRIFSITVEHDVAVAVTKACCVLHNFVQRKDGLNNDDILSCTMDDLTSRRGTGNPPINAKEVREYFVKYFNTPQYASKWQKKVIGKKYCY</sequence>